<dbReference type="Proteomes" id="UP000274822">
    <property type="component" value="Unassembled WGS sequence"/>
</dbReference>
<sequence length="96" mass="10780">MNSVQLWMQDPEMMCVIALSDVGAKNKDRQIKLDNQEGSSSSSIGVEDVAVQWGSTTLGQCVVLLEFVWAVRELRMKQKNVSRLYGIMLVMLIVMT</sequence>
<dbReference type="EMBL" id="RBNJ01021545">
    <property type="protein sequence ID" value="RUS19528.1"/>
    <property type="molecule type" value="Genomic_DNA"/>
</dbReference>
<comment type="caution">
    <text evidence="2">The sequence shown here is derived from an EMBL/GenBank/DDBJ whole genome shotgun (WGS) entry which is preliminary data.</text>
</comment>
<evidence type="ECO:0000313" key="2">
    <source>
        <dbReference type="EMBL" id="RUS19528.1"/>
    </source>
</evidence>
<organism evidence="2 3">
    <name type="scientific">Jimgerdemannia flammicorona</name>
    <dbReference type="NCBI Taxonomy" id="994334"/>
    <lineage>
        <taxon>Eukaryota</taxon>
        <taxon>Fungi</taxon>
        <taxon>Fungi incertae sedis</taxon>
        <taxon>Mucoromycota</taxon>
        <taxon>Mucoromycotina</taxon>
        <taxon>Endogonomycetes</taxon>
        <taxon>Endogonales</taxon>
        <taxon>Endogonaceae</taxon>
        <taxon>Jimgerdemannia</taxon>
    </lineage>
</organism>
<keyword evidence="1" id="KW-0472">Membrane</keyword>
<gene>
    <name evidence="2" type="ORF">BC938DRAFT_475720</name>
</gene>
<reference evidence="2 3" key="1">
    <citation type="journal article" date="2018" name="New Phytol.">
        <title>Phylogenomics of Endogonaceae and evolution of mycorrhizas within Mucoromycota.</title>
        <authorList>
            <person name="Chang Y."/>
            <person name="Desiro A."/>
            <person name="Na H."/>
            <person name="Sandor L."/>
            <person name="Lipzen A."/>
            <person name="Clum A."/>
            <person name="Barry K."/>
            <person name="Grigoriev I.V."/>
            <person name="Martin F.M."/>
            <person name="Stajich J.E."/>
            <person name="Smith M.E."/>
            <person name="Bonito G."/>
            <person name="Spatafora J.W."/>
        </authorList>
    </citation>
    <scope>NUCLEOTIDE SEQUENCE [LARGE SCALE GENOMIC DNA]</scope>
    <source>
        <strain evidence="2 3">AD002</strain>
    </source>
</reference>
<accession>A0A433PPN5</accession>
<protein>
    <submittedName>
        <fullName evidence="2">Uncharacterized protein</fullName>
    </submittedName>
</protein>
<proteinExistence type="predicted"/>
<evidence type="ECO:0000313" key="3">
    <source>
        <dbReference type="Proteomes" id="UP000274822"/>
    </source>
</evidence>
<keyword evidence="3" id="KW-1185">Reference proteome</keyword>
<keyword evidence="1" id="KW-1133">Transmembrane helix</keyword>
<feature type="transmembrane region" description="Helical" evidence="1">
    <location>
        <begin position="50"/>
        <end position="71"/>
    </location>
</feature>
<dbReference type="AlphaFoldDB" id="A0A433PPN5"/>
<name>A0A433PPN5_9FUNG</name>
<keyword evidence="1" id="KW-0812">Transmembrane</keyword>
<evidence type="ECO:0000256" key="1">
    <source>
        <dbReference type="SAM" id="Phobius"/>
    </source>
</evidence>